<dbReference type="PROSITE" id="PS51847">
    <property type="entry name" value="SMP"/>
    <property type="match status" value="1"/>
</dbReference>
<feature type="compositionally biased region" description="Basic and acidic residues" evidence="9">
    <location>
        <begin position="769"/>
        <end position="779"/>
    </location>
</feature>
<evidence type="ECO:0000256" key="2">
    <source>
        <dbReference type="ARBA" id="ARBA00022448"/>
    </source>
</evidence>
<evidence type="ECO:0000256" key="5">
    <source>
        <dbReference type="ARBA" id="ARBA00022989"/>
    </source>
</evidence>
<dbReference type="GO" id="GO:0008289">
    <property type="term" value="F:lipid binding"/>
    <property type="evidence" value="ECO:0007669"/>
    <property type="project" value="UniProtKB-KW"/>
</dbReference>
<dbReference type="SUPFAM" id="SSF50729">
    <property type="entry name" value="PH domain-like"/>
    <property type="match status" value="1"/>
</dbReference>
<comment type="subcellular location">
    <subcellularLocation>
        <location evidence="1">Endoplasmic reticulum membrane</location>
    </subcellularLocation>
</comment>
<evidence type="ECO:0000259" key="11">
    <source>
        <dbReference type="PROSITE" id="PS51847"/>
    </source>
</evidence>
<gene>
    <name evidence="12" type="ORF">HD556DRAFT_1371980</name>
</gene>
<dbReference type="EMBL" id="JABBWE010000028">
    <property type="protein sequence ID" value="KAG1793861.1"/>
    <property type="molecule type" value="Genomic_DNA"/>
</dbReference>
<organism evidence="12 13">
    <name type="scientific">Suillus plorans</name>
    <dbReference type="NCBI Taxonomy" id="116603"/>
    <lineage>
        <taxon>Eukaryota</taxon>
        <taxon>Fungi</taxon>
        <taxon>Dikarya</taxon>
        <taxon>Basidiomycota</taxon>
        <taxon>Agaricomycotina</taxon>
        <taxon>Agaricomycetes</taxon>
        <taxon>Agaricomycetidae</taxon>
        <taxon>Boletales</taxon>
        <taxon>Suillineae</taxon>
        <taxon>Suillaceae</taxon>
        <taxon>Suillus</taxon>
    </lineage>
</organism>
<keyword evidence="7" id="KW-0446">Lipid-binding</keyword>
<evidence type="ECO:0000256" key="8">
    <source>
        <dbReference type="ARBA" id="ARBA00023136"/>
    </source>
</evidence>
<keyword evidence="6" id="KW-0445">Lipid transport</keyword>
<feature type="compositionally biased region" description="Low complexity" evidence="9">
    <location>
        <begin position="674"/>
        <end position="697"/>
    </location>
</feature>
<proteinExistence type="predicted"/>
<dbReference type="Pfam" id="PF10296">
    <property type="entry name" value="MMM1"/>
    <property type="match status" value="1"/>
</dbReference>
<protein>
    <recommendedName>
        <fullName evidence="11">SMP-LTD domain-containing protein</fullName>
    </recommendedName>
</protein>
<dbReference type="GeneID" id="64596736"/>
<feature type="transmembrane region" description="Helical" evidence="10">
    <location>
        <begin position="7"/>
        <end position="31"/>
    </location>
</feature>
<evidence type="ECO:0000256" key="3">
    <source>
        <dbReference type="ARBA" id="ARBA00022692"/>
    </source>
</evidence>
<feature type="region of interest" description="Disordered" evidence="9">
    <location>
        <begin position="41"/>
        <end position="74"/>
    </location>
</feature>
<keyword evidence="3 10" id="KW-0812">Transmembrane</keyword>
<feature type="compositionally biased region" description="Polar residues" evidence="9">
    <location>
        <begin position="919"/>
        <end position="933"/>
    </location>
</feature>
<evidence type="ECO:0000256" key="10">
    <source>
        <dbReference type="SAM" id="Phobius"/>
    </source>
</evidence>
<keyword evidence="5 10" id="KW-1133">Transmembrane helix</keyword>
<dbReference type="OrthoDB" id="26740at2759"/>
<reference evidence="12" key="1">
    <citation type="journal article" date="2020" name="New Phytol.">
        <title>Comparative genomics reveals dynamic genome evolution in host specialist ectomycorrhizal fungi.</title>
        <authorList>
            <person name="Lofgren L.A."/>
            <person name="Nguyen N.H."/>
            <person name="Vilgalys R."/>
            <person name="Ruytinx J."/>
            <person name="Liao H.L."/>
            <person name="Branco S."/>
            <person name="Kuo A."/>
            <person name="LaButti K."/>
            <person name="Lipzen A."/>
            <person name="Andreopoulos W."/>
            <person name="Pangilinan J."/>
            <person name="Riley R."/>
            <person name="Hundley H."/>
            <person name="Na H."/>
            <person name="Barry K."/>
            <person name="Grigoriev I.V."/>
            <person name="Stajich J.E."/>
            <person name="Kennedy P.G."/>
        </authorList>
    </citation>
    <scope>NUCLEOTIDE SEQUENCE</scope>
    <source>
        <strain evidence="12">S12</strain>
    </source>
</reference>
<feature type="region of interest" description="Disordered" evidence="9">
    <location>
        <begin position="726"/>
        <end position="1047"/>
    </location>
</feature>
<dbReference type="GO" id="GO:0005789">
    <property type="term" value="C:endoplasmic reticulum membrane"/>
    <property type="evidence" value="ECO:0007669"/>
    <property type="project" value="UniProtKB-SubCell"/>
</dbReference>
<feature type="region of interest" description="Disordered" evidence="9">
    <location>
        <begin position="499"/>
        <end position="532"/>
    </location>
</feature>
<feature type="compositionally biased region" description="Low complexity" evidence="9">
    <location>
        <begin position="642"/>
        <end position="666"/>
    </location>
</feature>
<dbReference type="InterPro" id="IPR031468">
    <property type="entry name" value="SMP_LBD"/>
</dbReference>
<dbReference type="GO" id="GO:1990456">
    <property type="term" value="P:mitochondrion-endoplasmic reticulum membrane tethering"/>
    <property type="evidence" value="ECO:0007669"/>
    <property type="project" value="TreeGrafter"/>
</dbReference>
<dbReference type="GO" id="GO:0032865">
    <property type="term" value="C:ERMES complex"/>
    <property type="evidence" value="ECO:0007669"/>
    <property type="project" value="TreeGrafter"/>
</dbReference>
<sequence length="1047" mass="113871">MSLKALFYAYILGGLTLIPLLILIVVGIAIYTSIPVQINSGKDAKPEPHTDSIEPQAETEDPTSSLDVNDKPRTRSGWLTMRRTFEESASSDGSYVTLVRSYLDARSKDPKRSRPKDMWYVVLKGTVLYLYEDESRTECEAVIELGRHEVSVYPDGLLDGELYTKRNAICLRPRQMPEETVVSNVANETALQDINIDEKVEEAGGSLKKRTAERERLLEEEKNRDAVRQEALSASKPWFIFVRSCVEMEDWYFALVHASEHPTGTPTLDPLQSVFLPSEMNKLVVTLDEQPDVIPMRWLNALLGRVFFSFYRTQTLESHIIGRLMKKLSKVKRPAFLTDISVTKFSIGNKAPTLSKPMLKELTKEGDASLEVRFTYKGEVRATVETTATINLGARFKSYTVKLVLAVILREIDGNLLIKVKRPPSSRIWYAFTQTPRVVIDVEPIVSDRQITWSMILDTIKSRIIEVIQESVVMPNMDDISFFDSSPYLHRGGLWSDAARREQSEPVSTSPVGVKPAASEADIPSISGTSEDIMAPSIKRSVSAEDLVVDASSLGGVPVIRSATTGTSDSNVKVSRRRPSGDDSDVGGDVEESDLRGRRSRATSSTTPKQDLPTNSHPNKPTGEMELDEERPEYLSPQYHGRSSSAHSLARSRSSRADSVSSSVSVGGDESFNGPSDSSAPSKSPRPSAGSSTASSLFSTLKSKAADKQALSNTAKEAMRKWGVNWGGLKKDSSVNSQDDVPDVGPSDARIRTESPHGRPSYAEVRAAVAERRERRDDGGSTPIPIPNGKDKRSTSLSSGHVSLLSGAPASPPHMMQGGSSEGSSSSRFVAPSLSKSATENDPLQDRDFTDVTEEHRRPSVIHTQPSQARTMTIPGIHASHRGEPMSMGNIAPSSTPPESKLKGPAIQSMYRLWKSPILTGQSQGSDNQSTPISADMDEHNGDVAPLSLSGDVASPSARPLPPPLPPRTVSSVPRTTPDSSNDDVLFVSPASEEMGGASPVQGSSNPSSETDETSPAVGISEPVIVKGPDNRPPLPPRRLQTSGPAR</sequence>
<dbReference type="GO" id="GO:0015914">
    <property type="term" value="P:phospholipid transport"/>
    <property type="evidence" value="ECO:0007669"/>
    <property type="project" value="TreeGrafter"/>
</dbReference>
<keyword evidence="13" id="KW-1185">Reference proteome</keyword>
<evidence type="ECO:0000256" key="4">
    <source>
        <dbReference type="ARBA" id="ARBA00022824"/>
    </source>
</evidence>
<keyword evidence="4" id="KW-0256">Endoplasmic reticulum</keyword>
<evidence type="ECO:0000313" key="12">
    <source>
        <dbReference type="EMBL" id="KAG1793861.1"/>
    </source>
</evidence>
<feature type="compositionally biased region" description="Low complexity" evidence="9">
    <location>
        <begin position="818"/>
        <end position="827"/>
    </location>
</feature>
<feature type="compositionally biased region" description="Basic and acidic residues" evidence="9">
    <location>
        <begin position="844"/>
        <end position="858"/>
    </location>
</feature>
<evidence type="ECO:0000256" key="7">
    <source>
        <dbReference type="ARBA" id="ARBA00023121"/>
    </source>
</evidence>
<feature type="compositionally biased region" description="Basic and acidic residues" evidence="9">
    <location>
        <begin position="42"/>
        <end position="52"/>
    </location>
</feature>
<dbReference type="CDD" id="cd21675">
    <property type="entry name" value="SMP_TEX2"/>
    <property type="match status" value="1"/>
</dbReference>
<evidence type="ECO:0000256" key="9">
    <source>
        <dbReference type="SAM" id="MobiDB-lite"/>
    </source>
</evidence>
<keyword evidence="8 10" id="KW-0472">Membrane</keyword>
<dbReference type="InterPro" id="IPR019411">
    <property type="entry name" value="MMM1_dom"/>
</dbReference>
<feature type="compositionally biased region" description="Polar residues" evidence="9">
    <location>
        <begin position="562"/>
        <end position="573"/>
    </location>
</feature>
<dbReference type="Proteomes" id="UP000719766">
    <property type="component" value="Unassembled WGS sequence"/>
</dbReference>
<feature type="compositionally biased region" description="Polar residues" evidence="9">
    <location>
        <begin position="608"/>
        <end position="619"/>
    </location>
</feature>
<feature type="compositionally biased region" description="Acidic residues" evidence="9">
    <location>
        <begin position="582"/>
        <end position="592"/>
    </location>
</feature>
<dbReference type="PANTHER" id="PTHR13466">
    <property type="entry name" value="TEX2 PROTEIN-RELATED"/>
    <property type="match status" value="1"/>
</dbReference>
<keyword evidence="2" id="KW-0813">Transport</keyword>
<feature type="compositionally biased region" description="Polar residues" evidence="9">
    <location>
        <begin position="862"/>
        <end position="871"/>
    </location>
</feature>
<accession>A0A9P7DI97</accession>
<dbReference type="AlphaFoldDB" id="A0A9P7DI97"/>
<dbReference type="RefSeq" id="XP_041160166.1">
    <property type="nucleotide sequence ID" value="XM_041302972.1"/>
</dbReference>
<feature type="region of interest" description="Disordered" evidence="9">
    <location>
        <begin position="559"/>
        <end position="697"/>
    </location>
</feature>
<evidence type="ECO:0000313" key="13">
    <source>
        <dbReference type="Proteomes" id="UP000719766"/>
    </source>
</evidence>
<dbReference type="PANTHER" id="PTHR13466:SF19">
    <property type="entry name" value="NUCLEUS-VACUOLE JUNCTION PROTEIN 2"/>
    <property type="match status" value="1"/>
</dbReference>
<feature type="compositionally biased region" description="Low complexity" evidence="9">
    <location>
        <begin position="795"/>
        <end position="806"/>
    </location>
</feature>
<name>A0A9P7DI97_9AGAM</name>
<evidence type="ECO:0000256" key="1">
    <source>
        <dbReference type="ARBA" id="ARBA00004586"/>
    </source>
</evidence>
<evidence type="ECO:0000256" key="6">
    <source>
        <dbReference type="ARBA" id="ARBA00023055"/>
    </source>
</evidence>
<comment type="caution">
    <text evidence="12">The sequence shown here is derived from an EMBL/GenBank/DDBJ whole genome shotgun (WGS) entry which is preliminary data.</text>
</comment>
<feature type="domain" description="SMP-LTD" evidence="11">
    <location>
        <begin position="292"/>
        <end position="483"/>
    </location>
</feature>